<dbReference type="InterPro" id="IPR026906">
    <property type="entry name" value="LRR_5"/>
</dbReference>
<dbReference type="Proteomes" id="UP001530315">
    <property type="component" value="Unassembled WGS sequence"/>
</dbReference>
<dbReference type="SUPFAM" id="SSF52058">
    <property type="entry name" value="L domain-like"/>
    <property type="match status" value="1"/>
</dbReference>
<evidence type="ECO:0000313" key="2">
    <source>
        <dbReference type="EMBL" id="KAL3804438.1"/>
    </source>
</evidence>
<reference evidence="2 3" key="1">
    <citation type="submission" date="2024-10" db="EMBL/GenBank/DDBJ databases">
        <title>Updated reference genomes for cyclostephanoid diatoms.</title>
        <authorList>
            <person name="Roberts W.R."/>
            <person name="Alverson A.J."/>
        </authorList>
    </citation>
    <scope>NUCLEOTIDE SEQUENCE [LARGE SCALE GENOMIC DNA]</scope>
    <source>
        <strain evidence="2 3">AJA276-08</strain>
    </source>
</reference>
<dbReference type="Pfam" id="PF13306">
    <property type="entry name" value="LRR_5"/>
    <property type="match status" value="2"/>
</dbReference>
<dbReference type="PANTHER" id="PTHR45661">
    <property type="entry name" value="SURFACE ANTIGEN"/>
    <property type="match status" value="1"/>
</dbReference>
<name>A0ABD3QVI2_9STRA</name>
<dbReference type="AlphaFoldDB" id="A0ABD3QVI2"/>
<accession>A0ABD3QVI2</accession>
<dbReference type="InterPro" id="IPR029055">
    <property type="entry name" value="Ntn_hydrolases_N"/>
</dbReference>
<evidence type="ECO:0000256" key="1">
    <source>
        <dbReference type="SAM" id="MobiDB-lite"/>
    </source>
</evidence>
<evidence type="ECO:0000313" key="3">
    <source>
        <dbReference type="Proteomes" id="UP001530315"/>
    </source>
</evidence>
<feature type="compositionally biased region" description="Low complexity" evidence="1">
    <location>
        <begin position="428"/>
        <end position="441"/>
    </location>
</feature>
<keyword evidence="3" id="KW-1185">Reference proteome</keyword>
<sequence length="740" mass="79568">MRMPPPPIARKTLGRRRRRPNERPLRGKKPPPPLAPPLLALVVLVVGRCLAALVPVAVVADRAWDDEPSTTSVRRFLPRKRIRRVRVSSSRDDETALDDFGWSTQLRHAVESSTRHGTTVLACACLRGGDFARDDDLDNDGAIEDAIVVCSLQRPRPGVVVACPLTEPGASFPPYVRGMVQTLATDDNVNDNDTGSEMTMTITLSSSSSSLSHVHHMAIGIAGVRPDADYLSNRLRTHLNRHWFRYDSLPPTSTTRGGALVKMAGDVLLDCLGYDRADEVGWGRASGGIGSAAPGRGDDGDGDGDDGDEEQRAGRPLGVCAFLLELDDGASLRRRPPPPDAGRDDHDHDEEDDEDDHGRPTPPTRRLLAASVVGGRGSSSSSSSWSSSPTATVARRSRRIRPWRSAGDDDDDDCGGAPRRGSEGGGVPTSSSSAVAVVGAARGDGDDDDDGLKERRRRGGRGVAIPPVNLSRAIVIPNNVRAIGELAFNYCTRLTRVTLGSGLEEIGAGAFANCTSLEEIVIPPAVRAIEEGAFYNCTRLTRVTLGSGLEEIEWGAFNTCESMKEIVIPNNVRAGEDWGIVIPDAVRDIHDTAFKGCTNLTRVKFCDEIEEFVSCDAMKDVTPAVGSGTRGGEDAGGRVIVLVTPIKRLLGKDSIDGDDVVDNDDAGRREWTTAMTTTTTIIIIIPADNANDVRKEATVRFSQRGVAGTTFDKRAHQPPRPSYLWVVVVERRGGGVLRRS</sequence>
<dbReference type="EMBL" id="JALLAZ020000086">
    <property type="protein sequence ID" value="KAL3804438.1"/>
    <property type="molecule type" value="Genomic_DNA"/>
</dbReference>
<dbReference type="Gene3D" id="3.80.10.10">
    <property type="entry name" value="Ribonuclease Inhibitor"/>
    <property type="match status" value="1"/>
</dbReference>
<comment type="caution">
    <text evidence="2">The sequence shown here is derived from an EMBL/GenBank/DDBJ whole genome shotgun (WGS) entry which is preliminary data.</text>
</comment>
<feature type="region of interest" description="Disordered" evidence="1">
    <location>
        <begin position="283"/>
        <end position="316"/>
    </location>
</feature>
<organism evidence="2 3">
    <name type="scientific">Stephanodiscus triporus</name>
    <dbReference type="NCBI Taxonomy" id="2934178"/>
    <lineage>
        <taxon>Eukaryota</taxon>
        <taxon>Sar</taxon>
        <taxon>Stramenopiles</taxon>
        <taxon>Ochrophyta</taxon>
        <taxon>Bacillariophyta</taxon>
        <taxon>Coscinodiscophyceae</taxon>
        <taxon>Thalassiosirophycidae</taxon>
        <taxon>Stephanodiscales</taxon>
        <taxon>Stephanodiscaceae</taxon>
        <taxon>Stephanodiscus</taxon>
    </lineage>
</organism>
<dbReference type="PANTHER" id="PTHR45661:SF3">
    <property type="entry name" value="IG-LIKE DOMAIN-CONTAINING PROTEIN"/>
    <property type="match status" value="1"/>
</dbReference>
<feature type="compositionally biased region" description="Low complexity" evidence="1">
    <location>
        <begin position="378"/>
        <end position="388"/>
    </location>
</feature>
<proteinExistence type="predicted"/>
<feature type="region of interest" description="Disordered" evidence="1">
    <location>
        <begin position="328"/>
        <end position="460"/>
    </location>
</feature>
<protein>
    <submittedName>
        <fullName evidence="2">Uncharacterized protein</fullName>
    </submittedName>
</protein>
<dbReference type="InterPro" id="IPR032675">
    <property type="entry name" value="LRR_dom_sf"/>
</dbReference>
<feature type="compositionally biased region" description="Acidic residues" evidence="1">
    <location>
        <begin position="300"/>
        <end position="309"/>
    </location>
</feature>
<feature type="region of interest" description="Disordered" evidence="1">
    <location>
        <begin position="1"/>
        <end position="32"/>
    </location>
</feature>
<dbReference type="InterPro" id="IPR053139">
    <property type="entry name" value="Surface_bspA-like"/>
</dbReference>
<gene>
    <name evidence="2" type="ORF">ACHAW5_003484</name>
</gene>
<dbReference type="Gene3D" id="3.60.20.10">
    <property type="entry name" value="Glutamine Phosphoribosylpyrophosphate, subunit 1, domain 1"/>
    <property type="match status" value="1"/>
</dbReference>